<evidence type="ECO:0008006" key="2">
    <source>
        <dbReference type="Google" id="ProtNLM"/>
    </source>
</evidence>
<name>A0A0W8F5J0_9ZZZZ</name>
<dbReference type="InterPro" id="IPR036388">
    <property type="entry name" value="WH-like_DNA-bd_sf"/>
</dbReference>
<organism evidence="1">
    <name type="scientific">hydrocarbon metagenome</name>
    <dbReference type="NCBI Taxonomy" id="938273"/>
    <lineage>
        <taxon>unclassified sequences</taxon>
        <taxon>metagenomes</taxon>
        <taxon>ecological metagenomes</taxon>
    </lineage>
</organism>
<dbReference type="AlphaFoldDB" id="A0A0W8F5J0"/>
<comment type="caution">
    <text evidence="1">The sequence shown here is derived from an EMBL/GenBank/DDBJ whole genome shotgun (WGS) entry which is preliminary data.</text>
</comment>
<sequence>MRESTVKILDDKDMEFVETLRSLGVPRNVATLITFLANVDEASSREIEMGSDLRQPEVSIAMRTLRDNNWIEEKEIKREGKGRPMKVYSLKAGIEEVIKHFEEEKLHESAQAMESIQRLKQLIST</sequence>
<accession>A0A0W8F5J0</accession>
<dbReference type="EMBL" id="LNQE01001511">
    <property type="protein sequence ID" value="KUG16159.1"/>
    <property type="molecule type" value="Genomic_DNA"/>
</dbReference>
<gene>
    <name evidence="1" type="ORF">ASZ90_014140</name>
</gene>
<reference evidence="1" key="1">
    <citation type="journal article" date="2015" name="Proc. Natl. Acad. Sci. U.S.A.">
        <title>Networks of energetic and metabolic interactions define dynamics in microbial communities.</title>
        <authorList>
            <person name="Embree M."/>
            <person name="Liu J.K."/>
            <person name="Al-Bassam M.M."/>
            <person name="Zengler K."/>
        </authorList>
    </citation>
    <scope>NUCLEOTIDE SEQUENCE</scope>
</reference>
<dbReference type="SUPFAM" id="SSF46785">
    <property type="entry name" value="Winged helix' DNA-binding domain"/>
    <property type="match status" value="1"/>
</dbReference>
<protein>
    <recommendedName>
        <fullName evidence="2">ArsR family transcriptional regulator</fullName>
    </recommendedName>
</protein>
<evidence type="ECO:0000313" key="1">
    <source>
        <dbReference type="EMBL" id="KUG16159.1"/>
    </source>
</evidence>
<dbReference type="PIRSF" id="PIRSF037373">
    <property type="entry name" value="UCP037373_trxn_reg"/>
    <property type="match status" value="1"/>
</dbReference>
<dbReference type="InterPro" id="IPR017185">
    <property type="entry name" value="UCP037373_trxn_reg"/>
</dbReference>
<proteinExistence type="predicted"/>
<dbReference type="InterPro" id="IPR036390">
    <property type="entry name" value="WH_DNA-bd_sf"/>
</dbReference>
<dbReference type="Gene3D" id="1.10.10.10">
    <property type="entry name" value="Winged helix-like DNA-binding domain superfamily/Winged helix DNA-binding domain"/>
    <property type="match status" value="1"/>
</dbReference>